<evidence type="ECO:0000313" key="9">
    <source>
        <dbReference type="Proteomes" id="UP000316726"/>
    </source>
</evidence>
<dbReference type="OrthoDB" id="9979678at2759"/>
<dbReference type="Gene3D" id="1.20.58.570">
    <property type="match status" value="1"/>
</dbReference>
<evidence type="ECO:0000256" key="7">
    <source>
        <dbReference type="RuleBase" id="RU365078"/>
    </source>
</evidence>
<dbReference type="GO" id="GO:0005737">
    <property type="term" value="C:cytoplasm"/>
    <property type="evidence" value="ECO:0007669"/>
    <property type="project" value="InterPro"/>
</dbReference>
<dbReference type="SUPFAM" id="SSF90096">
    <property type="entry name" value="Subunits of heterodimeric actin filament capping protein Capz"/>
    <property type="match status" value="1"/>
</dbReference>
<proteinExistence type="inferred from homology"/>
<evidence type="ECO:0000256" key="3">
    <source>
        <dbReference type="ARBA" id="ARBA00022467"/>
    </source>
</evidence>
<reference evidence="8 9" key="1">
    <citation type="submission" date="2018-07" db="EMBL/GenBank/DDBJ databases">
        <title>The complete nuclear genome of the prasinophyte Chloropicon primus (CCMP1205).</title>
        <authorList>
            <person name="Pombert J.-F."/>
            <person name="Otis C."/>
            <person name="Turmel M."/>
            <person name="Lemieux C."/>
        </authorList>
    </citation>
    <scope>NUCLEOTIDE SEQUENCE [LARGE SCALE GENOMIC DNA]</scope>
    <source>
        <strain evidence="8 9">CCMP1205</strain>
    </source>
</reference>
<evidence type="ECO:0000256" key="2">
    <source>
        <dbReference type="ARBA" id="ARBA00006039"/>
    </source>
</evidence>
<sequence length="267" mass="30251">MTASDEQKLAAALDLLKRLPPSRTYTYLECLLELVPEIAEDLLENVDQPLQVAKDKKNAKQYLLCDYNRDGDSYRSPWSNEYEPKMDDGVKPSEKLRKVEVEGNEVFQQYCGQYYDGGISSFYLWDQEDEDEGSFAGSLLFKKDCGKISKAGMEKGVWDAVHVVEAAPEGKDKAEYKLTSTVMLSATKKDLFKLEGNLTRQLDRSLPVKQGHIPNIGMIVEELEGSMRNSLQQVYFGWCEQVISSIRNTGTRLPEAVIEDLKNKTKI</sequence>
<comment type="subcellular location">
    <subcellularLocation>
        <location evidence="1 7">Cytoplasm</location>
        <location evidence="1 7">Cytoskeleton</location>
    </subcellularLocation>
</comment>
<accession>A0A5B8MBY8</accession>
<dbReference type="EMBL" id="CP031034">
    <property type="protein sequence ID" value="QDZ17937.1"/>
    <property type="molecule type" value="Genomic_DNA"/>
</dbReference>
<protein>
    <recommendedName>
        <fullName evidence="7">F-actin-capping protein subunit beta</fullName>
    </recommendedName>
</protein>
<keyword evidence="9" id="KW-1185">Reference proteome</keyword>
<evidence type="ECO:0000256" key="4">
    <source>
        <dbReference type="ARBA" id="ARBA00022490"/>
    </source>
</evidence>
<comment type="function">
    <text evidence="7">F-actin-capping proteins bind in a Ca(2+)-independent manner to the fast growing ends of actin filaments (barbed end) thereby blocking the exchange of subunits at these ends. Unlike other capping proteins (such as gelsolin and severin), these proteins do not sever actin filaments.</text>
</comment>
<dbReference type="GO" id="GO:0000902">
    <property type="term" value="P:cell morphogenesis"/>
    <property type="evidence" value="ECO:0007669"/>
    <property type="project" value="TreeGrafter"/>
</dbReference>
<comment type="subunit">
    <text evidence="7">Heterodimer of an alpha and a beta subunit.</text>
</comment>
<keyword evidence="6 7" id="KW-0206">Cytoskeleton</keyword>
<dbReference type="InterPro" id="IPR037282">
    <property type="entry name" value="CapZ_alpha/beta"/>
</dbReference>
<keyword evidence="4 7" id="KW-0963">Cytoplasm</keyword>
<dbReference type="GO" id="GO:0051015">
    <property type="term" value="F:actin filament binding"/>
    <property type="evidence" value="ECO:0007669"/>
    <property type="project" value="TreeGrafter"/>
</dbReference>
<evidence type="ECO:0000256" key="5">
    <source>
        <dbReference type="ARBA" id="ARBA00023203"/>
    </source>
</evidence>
<dbReference type="AlphaFoldDB" id="A0A5B8MBY8"/>
<evidence type="ECO:0000313" key="8">
    <source>
        <dbReference type="EMBL" id="QDZ17937.1"/>
    </source>
</evidence>
<evidence type="ECO:0000256" key="1">
    <source>
        <dbReference type="ARBA" id="ARBA00004245"/>
    </source>
</evidence>
<dbReference type="InterPro" id="IPR043175">
    <property type="entry name" value="CAPZB_N"/>
</dbReference>
<dbReference type="PROSITE" id="PS00231">
    <property type="entry name" value="F_ACTIN_CAPPING_BETA"/>
    <property type="match status" value="1"/>
</dbReference>
<dbReference type="GO" id="GO:0008290">
    <property type="term" value="C:F-actin capping protein complex"/>
    <property type="evidence" value="ECO:0007669"/>
    <property type="project" value="UniProtKB-UniRule"/>
</dbReference>
<dbReference type="Proteomes" id="UP000316726">
    <property type="component" value="Chromosome 1"/>
</dbReference>
<organism evidence="8 9">
    <name type="scientific">Chloropicon primus</name>
    <dbReference type="NCBI Taxonomy" id="1764295"/>
    <lineage>
        <taxon>Eukaryota</taxon>
        <taxon>Viridiplantae</taxon>
        <taxon>Chlorophyta</taxon>
        <taxon>Chloropicophyceae</taxon>
        <taxon>Chloropicales</taxon>
        <taxon>Chloropicaceae</taxon>
        <taxon>Chloropicon</taxon>
    </lineage>
</organism>
<evidence type="ECO:0000256" key="6">
    <source>
        <dbReference type="ARBA" id="ARBA00023212"/>
    </source>
</evidence>
<dbReference type="GO" id="GO:0051016">
    <property type="term" value="P:barbed-end actin filament capping"/>
    <property type="evidence" value="ECO:0007669"/>
    <property type="project" value="UniProtKB-UniRule"/>
</dbReference>
<dbReference type="InterPro" id="IPR019771">
    <property type="entry name" value="F-actin_capping_bsu_CS"/>
</dbReference>
<dbReference type="Pfam" id="PF01115">
    <property type="entry name" value="F_actin_cap_B"/>
    <property type="match status" value="1"/>
</dbReference>
<dbReference type="FunFam" id="1.20.58.570:FF:000001">
    <property type="entry name" value="F-actin-capping protein subunit beta"/>
    <property type="match status" value="1"/>
</dbReference>
<comment type="similarity">
    <text evidence="2 7">Belongs to the F-actin-capping protein beta subunit family.</text>
</comment>
<dbReference type="STRING" id="1764295.A0A5B8MBY8"/>
<keyword evidence="3 7" id="KW-0117">Actin capping</keyword>
<dbReference type="InterPro" id="IPR042276">
    <property type="entry name" value="CapZ_alpha/beta_2"/>
</dbReference>
<keyword evidence="5 7" id="KW-0009">Actin-binding</keyword>
<dbReference type="PANTHER" id="PTHR10619:SF0">
    <property type="entry name" value="F-ACTIN-CAPPING PROTEIN SUBUNIT BETA ISOFORMS 1 AND 2"/>
    <property type="match status" value="1"/>
</dbReference>
<dbReference type="GO" id="GO:0030036">
    <property type="term" value="P:actin cytoskeleton organization"/>
    <property type="evidence" value="ECO:0007669"/>
    <property type="project" value="InterPro"/>
</dbReference>
<dbReference type="PRINTS" id="PR00192">
    <property type="entry name" value="FACTINCAPB"/>
</dbReference>
<name>A0A5B8MBY8_9CHLO</name>
<dbReference type="InterPro" id="IPR001698">
    <property type="entry name" value="CAPZB"/>
</dbReference>
<dbReference type="Gene3D" id="3.90.1150.210">
    <property type="entry name" value="F-actin capping protein, beta subunit"/>
    <property type="match status" value="1"/>
</dbReference>
<gene>
    <name evidence="8" type="ORF">A3770_01p04550</name>
</gene>
<dbReference type="PANTHER" id="PTHR10619">
    <property type="entry name" value="F-ACTIN-CAPPING PROTEIN SUBUNIT BETA"/>
    <property type="match status" value="1"/>
</dbReference>